<dbReference type="AlphaFoldDB" id="A0AA37PIY8"/>
<evidence type="ECO:0000313" key="2">
    <source>
        <dbReference type="EMBL" id="GKU70742.1"/>
    </source>
</evidence>
<name>A0AA37PIY8_9MYCO</name>
<organism evidence="2 4">
    <name type="scientific">Mycobacterium montefiorense</name>
    <dbReference type="NCBI Taxonomy" id="154654"/>
    <lineage>
        <taxon>Bacteria</taxon>
        <taxon>Bacillati</taxon>
        <taxon>Actinomycetota</taxon>
        <taxon>Actinomycetes</taxon>
        <taxon>Mycobacteriales</taxon>
        <taxon>Mycobacteriaceae</taxon>
        <taxon>Mycobacterium</taxon>
        <taxon>Mycobacterium simiae complex</taxon>
    </lineage>
</organism>
<evidence type="ECO:0000313" key="3">
    <source>
        <dbReference type="Proteomes" id="UP000245060"/>
    </source>
</evidence>
<accession>A0AA37PIY8</accession>
<gene>
    <name evidence="1" type="ORF">MmonteBS_28650</name>
    <name evidence="2" type="ORF">NJB18185_05190</name>
</gene>
<evidence type="ECO:0000313" key="4">
    <source>
        <dbReference type="Proteomes" id="UP001139505"/>
    </source>
</evidence>
<dbReference type="EMBL" id="BQYH01000005">
    <property type="protein sequence ID" value="GKU70742.1"/>
    <property type="molecule type" value="Genomic_DNA"/>
</dbReference>
<keyword evidence="3" id="KW-1185">Reference proteome</keyword>
<protein>
    <submittedName>
        <fullName evidence="2">Uncharacterized protein</fullName>
    </submittedName>
</protein>
<dbReference type="Proteomes" id="UP001139505">
    <property type="component" value="Unassembled WGS sequence"/>
</dbReference>
<reference evidence="3" key="2">
    <citation type="submission" date="2018-04" db="EMBL/GenBank/DDBJ databases">
        <title>Draft genome sequence of Mycobacterium montefiorense isolated from Japanese black salamander.</title>
        <authorList>
            <person name="Fukano H."/>
            <person name="Yoshida M."/>
            <person name="Shimizu A."/>
            <person name="Iwao H."/>
            <person name="Kurata O."/>
            <person name="Katayama Y."/>
            <person name="Omatsu T."/>
            <person name="Mizutani T."/>
            <person name="Wada S."/>
            <person name="Hoshino Y."/>
        </authorList>
    </citation>
    <scope>NUCLEOTIDE SEQUENCE [LARGE SCALE GENOMIC DNA]</scope>
    <source>
        <strain evidence="3">BS</strain>
    </source>
</reference>
<dbReference type="Proteomes" id="UP000245060">
    <property type="component" value="Unassembled WGS sequence"/>
</dbReference>
<reference evidence="2" key="3">
    <citation type="journal article" date="2022" name="Microbiol. Resour. Announc.">
        <title>Draft Genome Sequences of Eight Mycobacterium montefiorense Strains Isolated from Salamanders in Captivity.</title>
        <authorList>
            <person name="Komine T."/>
            <person name="Ihara H."/>
            <person name="Fukano H."/>
            <person name="Hoshino Y."/>
            <person name="Kurata O."/>
            <person name="Wada S."/>
        </authorList>
    </citation>
    <scope>NUCLEOTIDE SEQUENCE</scope>
    <source>
        <strain evidence="2">NJB18185</strain>
    </source>
</reference>
<evidence type="ECO:0000313" key="1">
    <source>
        <dbReference type="EMBL" id="GBG38493.1"/>
    </source>
</evidence>
<dbReference type="EMBL" id="BFCH01000018">
    <property type="protein sequence ID" value="GBG38493.1"/>
    <property type="molecule type" value="Genomic_DNA"/>
</dbReference>
<proteinExistence type="predicted"/>
<sequence length="82" mass="9437">MDEPLNDAVVAELTEHREFHVGQAVDHFPFTHLPREPAANQSALPSFARRQGLREEGQRIEIEFHVSPIPAAYTRRGRIREH</sequence>
<reference evidence="1" key="1">
    <citation type="journal article" date="2018" name="Genome Announc.">
        <title>Draft Genome Sequence of Mycobacterium montefiorense Isolated from Japanese Black Salamander (Hynobius nigrescens).</title>
        <authorList>
            <person name="Fukano H."/>
            <person name="Yoshida M."/>
            <person name="Shimizu A."/>
            <person name="Iwao H."/>
            <person name="Katayama Y."/>
            <person name="Omatsu T."/>
            <person name="Mizutani T."/>
            <person name="Kurata O."/>
            <person name="Wada S."/>
            <person name="Hoshino Y."/>
        </authorList>
    </citation>
    <scope>NUCLEOTIDE SEQUENCE</scope>
    <source>
        <strain evidence="1">BS</strain>
    </source>
</reference>
<comment type="caution">
    <text evidence="2">The sequence shown here is derived from an EMBL/GenBank/DDBJ whole genome shotgun (WGS) entry which is preliminary data.</text>
</comment>
<reference evidence="2" key="4">
    <citation type="submission" date="2022-04" db="EMBL/GenBank/DDBJ databases">
        <authorList>
            <person name="Komine T."/>
            <person name="Fukano H."/>
            <person name="Wada S."/>
        </authorList>
    </citation>
    <scope>NUCLEOTIDE SEQUENCE</scope>
    <source>
        <strain evidence="2">NJB18185</strain>
    </source>
</reference>